<dbReference type="OrthoDB" id="9905773at2759"/>
<dbReference type="InterPro" id="IPR040046">
    <property type="entry name" value="FAM228"/>
</dbReference>
<dbReference type="PANTHER" id="PTHR28584:SF3">
    <property type="entry name" value="PROTEIN FAM228B"/>
    <property type="match status" value="1"/>
</dbReference>
<dbReference type="RefSeq" id="XP_012869257.1">
    <property type="nucleotide sequence ID" value="XM_013013803.1"/>
</dbReference>
<dbReference type="AlphaFoldDB" id="A0A1S3EXW2"/>
<accession>A0A1S3EXW2</accession>
<proteinExistence type="inferred from homology"/>
<comment type="similarity">
    <text evidence="1">Belongs to the FAM228 family.</text>
</comment>
<dbReference type="Proteomes" id="UP000081671">
    <property type="component" value="Unplaced"/>
</dbReference>
<sequence>MKNADRDDQANGTLPKLRSSKEWLEPEPLDLVKDLDQCLHLHDFLNKRKKEMLYKKWVEQVADPLQKKIIEKVCSHKNIEKRRQQEIGSFLKHVNKKGCPFIEHYDPKEYDPFYMNKEDPDYFKVIMQPFNDPLKKIQHNKDNEKRILFQCETGKIYTVNEFKEFQKTQLFSRFPSILNSRQFMTPNKWIKVPTTYIESEFCKRSRLKVKKNFNESFDWKPLARTSYLMEHQEEEKEIIFKNKVPSPLEKEPLCYDEGKNANSKEANCERHFSSLSPSQEVAKDEDQEVVRAGSSNQGTLILILDL</sequence>
<dbReference type="GeneID" id="105983774"/>
<gene>
    <name evidence="3 4" type="primary">LOC105983774</name>
</gene>
<organism evidence="2 3">
    <name type="scientific">Dipodomys ordii</name>
    <name type="common">Ord's kangaroo rat</name>
    <dbReference type="NCBI Taxonomy" id="10020"/>
    <lineage>
        <taxon>Eukaryota</taxon>
        <taxon>Metazoa</taxon>
        <taxon>Chordata</taxon>
        <taxon>Craniata</taxon>
        <taxon>Vertebrata</taxon>
        <taxon>Euteleostomi</taxon>
        <taxon>Mammalia</taxon>
        <taxon>Eutheria</taxon>
        <taxon>Euarchontoglires</taxon>
        <taxon>Glires</taxon>
        <taxon>Rodentia</taxon>
        <taxon>Castorimorpha</taxon>
        <taxon>Heteromyidae</taxon>
        <taxon>Dipodomyinae</taxon>
        <taxon>Dipodomys</taxon>
    </lineage>
</organism>
<dbReference type="PANTHER" id="PTHR28584">
    <property type="entry name" value="FAMILY WITH SEQUENCE SIMILARITY 228 MEMBER A"/>
    <property type="match status" value="1"/>
</dbReference>
<name>A0A1S3EXW2_DIPOR</name>
<reference evidence="3 4" key="1">
    <citation type="submission" date="2025-04" db="UniProtKB">
        <authorList>
            <consortium name="RefSeq"/>
        </authorList>
    </citation>
    <scope>IDENTIFICATION</scope>
    <source>
        <tissue evidence="3 4">Kidney</tissue>
    </source>
</reference>
<evidence type="ECO:0000313" key="4">
    <source>
        <dbReference type="RefSeq" id="XP_012869257.1"/>
    </source>
</evidence>
<dbReference type="STRING" id="10020.ENSDORP00000027311"/>
<evidence type="ECO:0000256" key="1">
    <source>
        <dbReference type="ARBA" id="ARBA00007753"/>
    </source>
</evidence>
<protein>
    <submittedName>
        <fullName evidence="3 4">Protein FAM228B-like isoform X1</fullName>
    </submittedName>
</protein>
<keyword evidence="2" id="KW-1185">Reference proteome</keyword>
<dbReference type="RefSeq" id="XP_012869256.1">
    <property type="nucleotide sequence ID" value="XM_013013802.1"/>
</dbReference>
<evidence type="ECO:0000313" key="2">
    <source>
        <dbReference type="Proteomes" id="UP000081671"/>
    </source>
</evidence>
<evidence type="ECO:0000313" key="3">
    <source>
        <dbReference type="RefSeq" id="XP_012869256.1"/>
    </source>
</evidence>
<dbReference type="KEGG" id="dord:105983774"/>